<reference evidence="2" key="2">
    <citation type="submission" date="2012-05" db="EMBL/GenBank/DDBJ databases">
        <authorList>
            <person name="Savar N.S."/>
            <person name="Jahanian-Najafabadi A."/>
            <person name="Bouzari S."/>
        </authorList>
    </citation>
    <scope>NUCLEOTIDE SEQUENCE</scope>
</reference>
<organism evidence="2">
    <name type="scientific">Arabidopsis halleri</name>
    <dbReference type="NCBI Taxonomy" id="81970"/>
    <lineage>
        <taxon>Eukaryota</taxon>
        <taxon>Viridiplantae</taxon>
        <taxon>Streptophyta</taxon>
        <taxon>Embryophyta</taxon>
        <taxon>Tracheophyta</taxon>
        <taxon>Spermatophyta</taxon>
        <taxon>Magnoliopsida</taxon>
        <taxon>eudicotyledons</taxon>
        <taxon>Gunneridae</taxon>
        <taxon>Pentapetalae</taxon>
        <taxon>rosids</taxon>
        <taxon>malvids</taxon>
        <taxon>Brassicales</taxon>
        <taxon>Brassicaceae</taxon>
        <taxon>Camelineae</taxon>
        <taxon>Arabidopsis</taxon>
    </lineage>
</organism>
<feature type="compositionally biased region" description="Basic residues" evidence="1">
    <location>
        <begin position="149"/>
        <end position="165"/>
    </location>
</feature>
<feature type="region of interest" description="Disordered" evidence="1">
    <location>
        <begin position="55"/>
        <end position="89"/>
    </location>
</feature>
<accession>K4FR58</accession>
<evidence type="ECO:0000256" key="1">
    <source>
        <dbReference type="SAM" id="MobiDB-lite"/>
    </source>
</evidence>
<feature type="region of interest" description="Disordered" evidence="1">
    <location>
        <begin position="145"/>
        <end position="165"/>
    </location>
</feature>
<evidence type="ECO:0000313" key="2">
    <source>
        <dbReference type="EMBL" id="AFJ66181.1"/>
    </source>
</evidence>
<dbReference type="AlphaFoldDB" id="K4FR58"/>
<sequence length="165" mass="18369">MVVPTYRGEVSDLRSRIKLEASAKPEWKCSYKIEVIGKFTGIGAVARILLSTGGRESDAPPLAVSRTTALRKRRRDEANDGRNRFPPSTSLRQATVPAAVLPGCATHQQPALRNQIPCLAIRNSGIYPHTPTPETLRTHRAEKTSIRFSGHHRGRSRGRRLRRTL</sequence>
<gene>
    <name evidence="2" type="ORF">11M19.27</name>
</gene>
<name>K4FR58_ARAHA</name>
<reference evidence="2" key="1">
    <citation type="journal article" date="2012" name="Genetics">
        <title>Independent FLC Mutations as Causes of Flowering-Time Variation in Arabidopsis thaliana and Capsella rubella.</title>
        <authorList>
            <person name="Guo Y.L."/>
            <person name="Todesco M."/>
            <person name="Hagmann J."/>
            <person name="Das S."/>
            <person name="Weigel D."/>
        </authorList>
    </citation>
    <scope>NUCLEOTIDE SEQUENCE</scope>
</reference>
<proteinExistence type="predicted"/>
<dbReference type="EMBL" id="JX003246">
    <property type="protein sequence ID" value="AFJ66181.1"/>
    <property type="molecule type" value="Genomic_DNA"/>
</dbReference>
<protein>
    <submittedName>
        <fullName evidence="2">Uncharacterized protein</fullName>
    </submittedName>
</protein>